<comment type="caution">
    <text evidence="2">The sequence shown here is derived from an EMBL/GenBank/DDBJ whole genome shotgun (WGS) entry which is preliminary data.</text>
</comment>
<organism evidence="2 3">
    <name type="scientific">Elysia marginata</name>
    <dbReference type="NCBI Taxonomy" id="1093978"/>
    <lineage>
        <taxon>Eukaryota</taxon>
        <taxon>Metazoa</taxon>
        <taxon>Spiralia</taxon>
        <taxon>Lophotrochozoa</taxon>
        <taxon>Mollusca</taxon>
        <taxon>Gastropoda</taxon>
        <taxon>Heterobranchia</taxon>
        <taxon>Euthyneura</taxon>
        <taxon>Panpulmonata</taxon>
        <taxon>Sacoglossa</taxon>
        <taxon>Placobranchoidea</taxon>
        <taxon>Plakobranchidae</taxon>
        <taxon>Elysia</taxon>
    </lineage>
</organism>
<name>A0AAV4G989_9GAST</name>
<reference evidence="2 3" key="1">
    <citation type="journal article" date="2021" name="Elife">
        <title>Chloroplast acquisition without the gene transfer in kleptoplastic sea slugs, Plakobranchus ocellatus.</title>
        <authorList>
            <person name="Maeda T."/>
            <person name="Takahashi S."/>
            <person name="Yoshida T."/>
            <person name="Shimamura S."/>
            <person name="Takaki Y."/>
            <person name="Nagai Y."/>
            <person name="Toyoda A."/>
            <person name="Suzuki Y."/>
            <person name="Arimoto A."/>
            <person name="Ishii H."/>
            <person name="Satoh N."/>
            <person name="Nishiyama T."/>
            <person name="Hasebe M."/>
            <person name="Maruyama T."/>
            <person name="Minagawa J."/>
            <person name="Obokata J."/>
            <person name="Shigenobu S."/>
        </authorList>
    </citation>
    <scope>NUCLEOTIDE SEQUENCE [LARGE SCALE GENOMIC DNA]</scope>
</reference>
<evidence type="ECO:0008006" key="4">
    <source>
        <dbReference type="Google" id="ProtNLM"/>
    </source>
</evidence>
<gene>
    <name evidence="2" type="ORF">ElyMa_005943400</name>
</gene>
<dbReference type="EMBL" id="BMAT01011935">
    <property type="protein sequence ID" value="GFR82197.1"/>
    <property type="molecule type" value="Genomic_DNA"/>
</dbReference>
<dbReference type="AlphaFoldDB" id="A0AAV4G989"/>
<feature type="compositionally biased region" description="Basic and acidic residues" evidence="1">
    <location>
        <begin position="55"/>
        <end position="68"/>
    </location>
</feature>
<evidence type="ECO:0000256" key="1">
    <source>
        <dbReference type="SAM" id="MobiDB-lite"/>
    </source>
</evidence>
<evidence type="ECO:0000313" key="2">
    <source>
        <dbReference type="EMBL" id="GFR82197.1"/>
    </source>
</evidence>
<protein>
    <recommendedName>
        <fullName evidence="4">Carbohydrate kinase PfkB domain-containing protein</fullName>
    </recommendedName>
</protein>
<evidence type="ECO:0000313" key="3">
    <source>
        <dbReference type="Proteomes" id="UP000762676"/>
    </source>
</evidence>
<feature type="region of interest" description="Disordered" evidence="1">
    <location>
        <begin position="50"/>
        <end position="74"/>
    </location>
</feature>
<keyword evidence="3" id="KW-1185">Reference proteome</keyword>
<proteinExistence type="predicted"/>
<dbReference type="Proteomes" id="UP000762676">
    <property type="component" value="Unassembled WGS sequence"/>
</dbReference>
<accession>A0AAV4G989</accession>
<sequence length="88" mass="9815">MYLYDPTINHSTGLGDSYTAVAAAATGQWKHLVFLPSGRLFRVVCRLPTGTDKVNSNDKQDVSTDRPRSLHKHNTCPRLELNEYDPGV</sequence>